<dbReference type="InterPro" id="IPR032466">
    <property type="entry name" value="Metal_Hydrolase"/>
</dbReference>
<evidence type="ECO:0000313" key="4">
    <source>
        <dbReference type="Proteomes" id="UP000649604"/>
    </source>
</evidence>
<dbReference type="PANTHER" id="PTHR21240:SF28">
    <property type="entry name" value="ISO-OROTATE DECARBOXYLASE (EUROFUNG)"/>
    <property type="match status" value="1"/>
</dbReference>
<dbReference type="Gene3D" id="3.20.20.140">
    <property type="entry name" value="Metal-dependent hydrolases"/>
    <property type="match status" value="1"/>
</dbReference>
<accession>A0A9D5JZ48</accession>
<proteinExistence type="predicted"/>
<reference evidence="3" key="1">
    <citation type="submission" date="2019-11" db="EMBL/GenBank/DDBJ databases">
        <title>Microbial mats filling the niche in hypersaline microbial mats.</title>
        <authorList>
            <person name="Wong H.L."/>
            <person name="Macleod F.I."/>
            <person name="White R.A. III"/>
            <person name="Burns B.P."/>
        </authorList>
    </citation>
    <scope>NUCLEOTIDE SEQUENCE</scope>
    <source>
        <strain evidence="3">Rbin_158</strain>
    </source>
</reference>
<gene>
    <name evidence="3" type="ORF">GF339_17925</name>
</gene>
<dbReference type="GO" id="GO:0005737">
    <property type="term" value="C:cytoplasm"/>
    <property type="evidence" value="ECO:0007669"/>
    <property type="project" value="TreeGrafter"/>
</dbReference>
<dbReference type="PANTHER" id="PTHR21240">
    <property type="entry name" value="2-AMINO-3-CARBOXYLMUCONATE-6-SEMIALDEHYDE DECARBOXYLASE"/>
    <property type="match status" value="1"/>
</dbReference>
<dbReference type="Proteomes" id="UP000649604">
    <property type="component" value="Unassembled WGS sequence"/>
</dbReference>
<evidence type="ECO:0000313" key="3">
    <source>
        <dbReference type="EMBL" id="MBD3326467.1"/>
    </source>
</evidence>
<dbReference type="AlphaFoldDB" id="A0A9D5JZ48"/>
<organism evidence="3 4">
    <name type="scientific">candidate division KSB3 bacterium</name>
    <dbReference type="NCBI Taxonomy" id="2044937"/>
    <lineage>
        <taxon>Bacteria</taxon>
        <taxon>candidate division KSB3</taxon>
    </lineage>
</organism>
<dbReference type="EMBL" id="WJJP01000587">
    <property type="protein sequence ID" value="MBD3326467.1"/>
    <property type="molecule type" value="Genomic_DNA"/>
</dbReference>
<dbReference type="GO" id="GO:0016831">
    <property type="term" value="F:carboxy-lyase activity"/>
    <property type="evidence" value="ECO:0007669"/>
    <property type="project" value="InterPro"/>
</dbReference>
<dbReference type="InterPro" id="IPR032465">
    <property type="entry name" value="ACMSD"/>
</dbReference>
<dbReference type="GO" id="GO:0016787">
    <property type="term" value="F:hydrolase activity"/>
    <property type="evidence" value="ECO:0007669"/>
    <property type="project" value="InterPro"/>
</dbReference>
<name>A0A9D5JZ48_9BACT</name>
<dbReference type="SUPFAM" id="SSF51556">
    <property type="entry name" value="Metallo-dependent hydrolases"/>
    <property type="match status" value="1"/>
</dbReference>
<dbReference type="GO" id="GO:0019748">
    <property type="term" value="P:secondary metabolic process"/>
    <property type="evidence" value="ECO:0007669"/>
    <property type="project" value="TreeGrafter"/>
</dbReference>
<keyword evidence="1" id="KW-0456">Lyase</keyword>
<evidence type="ECO:0000259" key="2">
    <source>
        <dbReference type="Pfam" id="PF04909"/>
    </source>
</evidence>
<protein>
    <submittedName>
        <fullName evidence="3">Amidohydrolase family protein</fullName>
    </submittedName>
</protein>
<dbReference type="Pfam" id="PF04909">
    <property type="entry name" value="Amidohydro_2"/>
    <property type="match status" value="1"/>
</dbReference>
<evidence type="ECO:0000256" key="1">
    <source>
        <dbReference type="ARBA" id="ARBA00023239"/>
    </source>
</evidence>
<feature type="domain" description="Amidohydrolase-related" evidence="2">
    <location>
        <begin position="34"/>
        <end position="260"/>
    </location>
</feature>
<sequence>MTLIDAHTHVFPQYADLAVRVMDQVEIQTSVTLAWHDGFGATLRDQLQRFNRYPGRFVVFGNVDFRRINEPHFAEEAAQQMEQDVEAGMRGLKVYKALGLEYRQSDGTFWRINDERLDPIWEKAGELGIPVLIHTADPGGFWQPMNALNFWNAVVYGEYAWWGYYRTGHPCRETLLGERNEVIARHPKTRFICPHVGSRADCLDMAADELDALPNMVYDISARIPLLGRSARRAARAREFLIAYAERILFGTDSIYDDTNVPTGMQAQCLYQPYEIPLEGADPHEQYVETSVSFLRSNLDFLLTDTIQADPPFQRNRAGFTVKNLGLPQAVCEKILSRNIETMLAGV</sequence>
<comment type="caution">
    <text evidence="3">The sequence shown here is derived from an EMBL/GenBank/DDBJ whole genome shotgun (WGS) entry which is preliminary data.</text>
</comment>
<dbReference type="InterPro" id="IPR006680">
    <property type="entry name" value="Amidohydro-rel"/>
</dbReference>